<evidence type="ECO:0000256" key="2">
    <source>
        <dbReference type="SAM" id="Coils"/>
    </source>
</evidence>
<dbReference type="PANTHER" id="PTHR33619">
    <property type="entry name" value="POLYSACCHARIDE EXPORT PROTEIN GFCE-RELATED"/>
    <property type="match status" value="1"/>
</dbReference>
<evidence type="ECO:0000259" key="6">
    <source>
        <dbReference type="Pfam" id="PF25994"/>
    </source>
</evidence>
<feature type="signal peptide" evidence="3">
    <location>
        <begin position="1"/>
        <end position="26"/>
    </location>
</feature>
<accession>A0ABN7JWZ6</accession>
<dbReference type="Gene3D" id="3.10.560.10">
    <property type="entry name" value="Outer membrane lipoprotein wza domain like"/>
    <property type="match status" value="1"/>
</dbReference>
<dbReference type="Pfam" id="PF25994">
    <property type="entry name" value="HH_AprE"/>
    <property type="match status" value="1"/>
</dbReference>
<feature type="domain" description="AprE-like long alpha-helical hairpin" evidence="6">
    <location>
        <begin position="158"/>
        <end position="333"/>
    </location>
</feature>
<feature type="domain" description="Soluble ligand binding" evidence="5">
    <location>
        <begin position="106"/>
        <end position="141"/>
    </location>
</feature>
<keyword evidence="8" id="KW-1185">Reference proteome</keyword>
<organism evidence="7 8">
    <name type="scientific">Pseudorhizobium halotolerans</name>
    <dbReference type="NCBI Taxonomy" id="1233081"/>
    <lineage>
        <taxon>Bacteria</taxon>
        <taxon>Pseudomonadati</taxon>
        <taxon>Pseudomonadota</taxon>
        <taxon>Alphaproteobacteria</taxon>
        <taxon>Hyphomicrobiales</taxon>
        <taxon>Rhizobiaceae</taxon>
        <taxon>Rhizobium/Agrobacterium group</taxon>
        <taxon>Pseudorhizobium</taxon>
    </lineage>
</organism>
<dbReference type="InterPro" id="IPR019554">
    <property type="entry name" value="Soluble_ligand-bd"/>
</dbReference>
<feature type="coiled-coil region" evidence="2">
    <location>
        <begin position="206"/>
        <end position="293"/>
    </location>
</feature>
<evidence type="ECO:0000259" key="5">
    <source>
        <dbReference type="Pfam" id="PF10531"/>
    </source>
</evidence>
<evidence type="ECO:0000313" key="8">
    <source>
        <dbReference type="Proteomes" id="UP000601041"/>
    </source>
</evidence>
<keyword evidence="2" id="KW-0175">Coiled coil</keyword>
<feature type="chain" id="PRO_5046888621" evidence="3">
    <location>
        <begin position="27"/>
        <end position="421"/>
    </location>
</feature>
<dbReference type="PANTHER" id="PTHR33619:SF3">
    <property type="entry name" value="POLYSACCHARIDE EXPORT PROTEIN GFCE-RELATED"/>
    <property type="match status" value="1"/>
</dbReference>
<dbReference type="EMBL" id="CABFWE030000011">
    <property type="protein sequence ID" value="CAD7052387.1"/>
    <property type="molecule type" value="Genomic_DNA"/>
</dbReference>
<evidence type="ECO:0000256" key="1">
    <source>
        <dbReference type="ARBA" id="ARBA00022729"/>
    </source>
</evidence>
<evidence type="ECO:0000259" key="4">
    <source>
        <dbReference type="Pfam" id="PF02563"/>
    </source>
</evidence>
<dbReference type="Pfam" id="PF02563">
    <property type="entry name" value="Poly_export"/>
    <property type="match status" value="1"/>
</dbReference>
<reference evidence="7 8" key="1">
    <citation type="submission" date="2020-11" db="EMBL/GenBank/DDBJ databases">
        <authorList>
            <person name="Lassalle F."/>
        </authorList>
    </citation>
    <scope>NUCLEOTIDE SEQUENCE [LARGE SCALE GENOMIC DNA]</scope>
    <source>
        <strain evidence="7 8">AB21</strain>
    </source>
</reference>
<dbReference type="InterPro" id="IPR058781">
    <property type="entry name" value="HH_AprE-like"/>
</dbReference>
<name>A0ABN7JWZ6_9HYPH</name>
<gene>
    <name evidence="7" type="ORF">RHAB21_04440</name>
</gene>
<comment type="caution">
    <text evidence="7">The sequence shown here is derived from an EMBL/GenBank/DDBJ whole genome shotgun (WGS) entry which is preliminary data.</text>
</comment>
<dbReference type="Pfam" id="PF10531">
    <property type="entry name" value="SLBB"/>
    <property type="match status" value="1"/>
</dbReference>
<dbReference type="InterPro" id="IPR049712">
    <property type="entry name" value="Poly_export"/>
</dbReference>
<feature type="domain" description="Polysaccharide export protein N-terminal" evidence="4">
    <location>
        <begin position="27"/>
        <end position="97"/>
    </location>
</feature>
<sequence>MLGKVTWPPLAIALLAGMLPPSPAVGQASYTLQPGDTVQVWMAQSQDLRRDVVVGPDGGISLPLAGHVLAQGQTLLELEQTLRERLRPLFRQADLTLMLRPGRDAVIYVVGEVTEPGAFPYRSNMTVLHAIAVAGGIYRAAVLPADQDRSVIVARQVDDGKQRLRELSARILRLEGEIAGRSSILDDSNASQDPLLVQEQALMEARALTVATLEDAQRQAKQLNDRNMQALEEQVETVTRRIELARDRLKSVSNLIARGGAESSQRNRHEAEIAELEGRISALTTEMVATERAANAETARYQAARQERQTQLLTDLQAARRAYDETTERLSDSKRIMSIYGASASAAQDRSERTIGYVIIRMRDGIASELEAAETSVLQAGDLVRVRYAEHPQSTAATPNLAASASTAIGSASTSAVPETQ</sequence>
<proteinExistence type="predicted"/>
<dbReference type="Proteomes" id="UP000601041">
    <property type="component" value="Unassembled WGS sequence"/>
</dbReference>
<keyword evidence="1 3" id="KW-0732">Signal</keyword>
<protein>
    <submittedName>
        <fullName evidence="7">Sugar ABC transporter substrate-binding protein</fullName>
    </submittedName>
</protein>
<dbReference type="Gene3D" id="3.30.1950.10">
    <property type="entry name" value="wza like domain"/>
    <property type="match status" value="1"/>
</dbReference>
<evidence type="ECO:0000256" key="3">
    <source>
        <dbReference type="SAM" id="SignalP"/>
    </source>
</evidence>
<dbReference type="InterPro" id="IPR003715">
    <property type="entry name" value="Poly_export_N"/>
</dbReference>
<evidence type="ECO:0000313" key="7">
    <source>
        <dbReference type="EMBL" id="CAD7052387.1"/>
    </source>
</evidence>